<reference evidence="1 2" key="1">
    <citation type="submission" date="2015-08" db="EMBL/GenBank/DDBJ databases">
        <title>Genome sequencing of Penicillium nordicum.</title>
        <authorList>
            <person name="Nguyen H.D."/>
            <person name="Seifert K.A."/>
        </authorList>
    </citation>
    <scope>NUCLEOTIDE SEQUENCE [LARGE SCALE GENOMIC DNA]</scope>
    <source>
        <strain evidence="1 2">DAOMC 185683</strain>
    </source>
</reference>
<name>A0A0M8PCZ6_9EURO</name>
<organism evidence="1 2">
    <name type="scientific">Penicillium nordicum</name>
    <dbReference type="NCBI Taxonomy" id="229535"/>
    <lineage>
        <taxon>Eukaryota</taxon>
        <taxon>Fungi</taxon>
        <taxon>Dikarya</taxon>
        <taxon>Ascomycota</taxon>
        <taxon>Pezizomycotina</taxon>
        <taxon>Eurotiomycetes</taxon>
        <taxon>Eurotiomycetidae</taxon>
        <taxon>Eurotiales</taxon>
        <taxon>Aspergillaceae</taxon>
        <taxon>Penicillium</taxon>
    </lineage>
</organism>
<evidence type="ECO:0000313" key="2">
    <source>
        <dbReference type="Proteomes" id="UP000037696"/>
    </source>
</evidence>
<accession>A0A0M8PCZ6</accession>
<keyword evidence="2" id="KW-1185">Reference proteome</keyword>
<dbReference type="EMBL" id="LHQQ01000041">
    <property type="protein sequence ID" value="KOS45601.1"/>
    <property type="molecule type" value="Genomic_DNA"/>
</dbReference>
<gene>
    <name evidence="1" type="ORF">ACN38_g3427</name>
</gene>
<proteinExistence type="predicted"/>
<sequence>MPFPYRDPLVVSAKYPPRHAEADWIPDLPTEYVHVGLVVYSSFAVEAKAYPFFYFSRKVLNTPLPGGFLPKNQQHGLLRLKVGK</sequence>
<dbReference type="AlphaFoldDB" id="A0A0M8PCZ6"/>
<protein>
    <submittedName>
        <fullName evidence="1">Uncharacterized protein</fullName>
    </submittedName>
</protein>
<evidence type="ECO:0000313" key="1">
    <source>
        <dbReference type="EMBL" id="KOS45601.1"/>
    </source>
</evidence>
<comment type="caution">
    <text evidence="1">The sequence shown here is derived from an EMBL/GenBank/DDBJ whole genome shotgun (WGS) entry which is preliminary data.</text>
</comment>
<dbReference type="Proteomes" id="UP000037696">
    <property type="component" value="Unassembled WGS sequence"/>
</dbReference>